<name>A0A1E5WB66_9POAL</name>
<gene>
    <name evidence="1" type="ORF">BAE44_0004503</name>
</gene>
<dbReference type="EMBL" id="LWDX02015285">
    <property type="protein sequence ID" value="OEL34478.1"/>
    <property type="molecule type" value="Genomic_DNA"/>
</dbReference>
<sequence>LPTHYLMSLPLMMCL</sequence>
<reference evidence="1 2" key="1">
    <citation type="submission" date="2016-09" db="EMBL/GenBank/DDBJ databases">
        <title>The draft genome of Dichanthelium oligosanthes: A C3 panicoid grass species.</title>
        <authorList>
            <person name="Studer A.J."/>
            <person name="Schnable J.C."/>
            <person name="Brutnell T.P."/>
        </authorList>
    </citation>
    <scope>NUCLEOTIDE SEQUENCE [LARGE SCALE GENOMIC DNA]</scope>
    <source>
        <strain evidence="2">cv. Kellogg 1175</strain>
        <tissue evidence="1">Leaf</tissue>
    </source>
</reference>
<comment type="caution">
    <text evidence="1">The sequence shown here is derived from an EMBL/GenBank/DDBJ whole genome shotgun (WGS) entry which is preliminary data.</text>
</comment>
<keyword evidence="2" id="KW-1185">Reference proteome</keyword>
<dbReference type="Proteomes" id="UP000095767">
    <property type="component" value="Unassembled WGS sequence"/>
</dbReference>
<evidence type="ECO:0000313" key="1">
    <source>
        <dbReference type="EMBL" id="OEL34478.1"/>
    </source>
</evidence>
<evidence type="ECO:0000313" key="2">
    <source>
        <dbReference type="Proteomes" id="UP000095767"/>
    </source>
</evidence>
<organism evidence="1 2">
    <name type="scientific">Dichanthelium oligosanthes</name>
    <dbReference type="NCBI Taxonomy" id="888268"/>
    <lineage>
        <taxon>Eukaryota</taxon>
        <taxon>Viridiplantae</taxon>
        <taxon>Streptophyta</taxon>
        <taxon>Embryophyta</taxon>
        <taxon>Tracheophyta</taxon>
        <taxon>Spermatophyta</taxon>
        <taxon>Magnoliopsida</taxon>
        <taxon>Liliopsida</taxon>
        <taxon>Poales</taxon>
        <taxon>Poaceae</taxon>
        <taxon>PACMAD clade</taxon>
        <taxon>Panicoideae</taxon>
        <taxon>Panicodae</taxon>
        <taxon>Paniceae</taxon>
        <taxon>Dichantheliinae</taxon>
        <taxon>Dichanthelium</taxon>
    </lineage>
</organism>
<feature type="non-terminal residue" evidence="1">
    <location>
        <position position="1"/>
    </location>
</feature>
<accession>A0A1E5WB66</accession>
<proteinExistence type="predicted"/>
<protein>
    <submittedName>
        <fullName evidence="1">Uncharacterized protein</fullName>
    </submittedName>
</protein>